<sequence length="185" mass="21919">MYQHPELKGRISNLKCHNQGSKREYWSYDIYINDTLVWHEDYAVGTREQVIEAAIKLGNVKKHNLWKKMYFQEIDNQRRNIEIFREKEFPAIAQTFDLPKYQQVILFDGMPYHYGSDGYDPFYCDLPGCENGDYIEVGGKYRIPIYGVVEVTKITRSTTFHYFVVIDEDGEEVHDLKIGQFIKRV</sequence>
<accession>A0ABU5UU47</accession>
<dbReference type="Proteomes" id="UP001303285">
    <property type="component" value="Unassembled WGS sequence"/>
</dbReference>
<gene>
    <name evidence="1" type="ORF">VB695_17450</name>
</gene>
<dbReference type="RefSeq" id="WP_323244493.1">
    <property type="nucleotide sequence ID" value="NZ_JAYGHK010000064.1"/>
</dbReference>
<evidence type="ECO:0000313" key="1">
    <source>
        <dbReference type="EMBL" id="MEA5609829.1"/>
    </source>
</evidence>
<name>A0ABU5UU47_NODSP</name>
<protein>
    <submittedName>
        <fullName evidence="1">Uncharacterized protein</fullName>
    </submittedName>
</protein>
<evidence type="ECO:0000313" key="2">
    <source>
        <dbReference type="Proteomes" id="UP001303285"/>
    </source>
</evidence>
<organism evidence="1 2">
    <name type="scientific">Nodularia spumigena UHCC 0060</name>
    <dbReference type="NCBI Taxonomy" id="3110300"/>
    <lineage>
        <taxon>Bacteria</taxon>
        <taxon>Bacillati</taxon>
        <taxon>Cyanobacteriota</taxon>
        <taxon>Cyanophyceae</taxon>
        <taxon>Nostocales</taxon>
        <taxon>Nodulariaceae</taxon>
        <taxon>Nodularia</taxon>
    </lineage>
</organism>
<reference evidence="1 2" key="1">
    <citation type="submission" date="2023-12" db="EMBL/GenBank/DDBJ databases">
        <title>Baltic Sea Cyanobacteria.</title>
        <authorList>
            <person name="Delbaje E."/>
            <person name="Fewer D.P."/>
            <person name="Shishido T.K."/>
        </authorList>
    </citation>
    <scope>NUCLEOTIDE SEQUENCE [LARGE SCALE GENOMIC DNA]</scope>
    <source>
        <strain evidence="1 2">UHCC 0060</strain>
    </source>
</reference>
<keyword evidence="2" id="KW-1185">Reference proteome</keyword>
<proteinExistence type="predicted"/>
<comment type="caution">
    <text evidence="1">The sequence shown here is derived from an EMBL/GenBank/DDBJ whole genome shotgun (WGS) entry which is preliminary data.</text>
</comment>
<dbReference type="EMBL" id="JAYGHK010000064">
    <property type="protein sequence ID" value="MEA5609829.1"/>
    <property type="molecule type" value="Genomic_DNA"/>
</dbReference>